<name>A0A4S3PVM8_9BACI</name>
<keyword evidence="3" id="KW-1185">Reference proteome</keyword>
<dbReference type="OrthoDB" id="2888316at2"/>
<proteinExistence type="predicted"/>
<feature type="region of interest" description="Disordered" evidence="1">
    <location>
        <begin position="61"/>
        <end position="105"/>
    </location>
</feature>
<accession>A0A4S3PVM8</accession>
<dbReference type="RefSeq" id="WP_136378817.1">
    <property type="nucleotide sequence ID" value="NZ_SLUB01000008.1"/>
</dbReference>
<evidence type="ECO:0000256" key="1">
    <source>
        <dbReference type="SAM" id="MobiDB-lite"/>
    </source>
</evidence>
<evidence type="ECO:0000313" key="3">
    <source>
        <dbReference type="Proteomes" id="UP000306477"/>
    </source>
</evidence>
<protein>
    <submittedName>
        <fullName evidence="2">Uncharacterized protein</fullName>
    </submittedName>
</protein>
<reference evidence="2 3" key="1">
    <citation type="journal article" date="2019" name="Indoor Air">
        <title>Impacts of indoor surface finishes on bacterial viability.</title>
        <authorList>
            <person name="Hu J."/>
            <person name="Maamar S.B."/>
            <person name="Glawe A.J."/>
            <person name="Gottel N."/>
            <person name="Gilbert J.A."/>
            <person name="Hartmann E.M."/>
        </authorList>
    </citation>
    <scope>NUCLEOTIDE SEQUENCE [LARGE SCALE GENOMIC DNA]</scope>
    <source>
        <strain evidence="2 3">AF060A6</strain>
    </source>
</reference>
<comment type="caution">
    <text evidence="2">The sequence shown here is derived from an EMBL/GenBank/DDBJ whole genome shotgun (WGS) entry which is preliminary data.</text>
</comment>
<evidence type="ECO:0000313" key="2">
    <source>
        <dbReference type="EMBL" id="THE13584.1"/>
    </source>
</evidence>
<feature type="compositionally biased region" description="Polar residues" evidence="1">
    <location>
        <begin position="92"/>
        <end position="105"/>
    </location>
</feature>
<organism evidence="2 3">
    <name type="scientific">Bacillus timonensis</name>
    <dbReference type="NCBI Taxonomy" id="1033734"/>
    <lineage>
        <taxon>Bacteria</taxon>
        <taxon>Bacillati</taxon>
        <taxon>Bacillota</taxon>
        <taxon>Bacilli</taxon>
        <taxon>Bacillales</taxon>
        <taxon>Bacillaceae</taxon>
        <taxon>Bacillus</taxon>
    </lineage>
</organism>
<dbReference type="AlphaFoldDB" id="A0A4S3PVM8"/>
<sequence>MGVNPQDLQNSQQKLTNMLVKNILNKHGVQLNTPNLSRNQKQELRNTIRKLQEQTQQFLNNTQTTITENDVNPDTGMVENTNTTRPKVYKSVVTNKPTGQSRKLK</sequence>
<dbReference type="Proteomes" id="UP000306477">
    <property type="component" value="Unassembled WGS sequence"/>
</dbReference>
<gene>
    <name evidence="2" type="ORF">E1I69_06630</name>
</gene>
<dbReference type="EMBL" id="SLUB01000008">
    <property type="protein sequence ID" value="THE13584.1"/>
    <property type="molecule type" value="Genomic_DNA"/>
</dbReference>
<feature type="compositionally biased region" description="Polar residues" evidence="1">
    <location>
        <begin position="68"/>
        <end position="85"/>
    </location>
</feature>